<dbReference type="Proteomes" id="UP000193411">
    <property type="component" value="Unassembled WGS sequence"/>
</dbReference>
<dbReference type="EMBL" id="MCFL01000041">
    <property type="protein sequence ID" value="ORZ32871.1"/>
    <property type="molecule type" value="Genomic_DNA"/>
</dbReference>
<evidence type="ECO:0000256" key="1">
    <source>
        <dbReference type="SAM" id="MobiDB-lite"/>
    </source>
</evidence>
<protein>
    <submittedName>
        <fullName evidence="2">Uncharacterized protein</fullName>
    </submittedName>
</protein>
<feature type="region of interest" description="Disordered" evidence="1">
    <location>
        <begin position="1"/>
        <end position="36"/>
    </location>
</feature>
<proteinExistence type="predicted"/>
<gene>
    <name evidence="2" type="ORF">BCR44DRAFT_57755</name>
</gene>
<accession>A0A1Y2HG63</accession>
<evidence type="ECO:0000313" key="2">
    <source>
        <dbReference type="EMBL" id="ORZ32871.1"/>
    </source>
</evidence>
<organism evidence="2 3">
    <name type="scientific">Catenaria anguillulae PL171</name>
    <dbReference type="NCBI Taxonomy" id="765915"/>
    <lineage>
        <taxon>Eukaryota</taxon>
        <taxon>Fungi</taxon>
        <taxon>Fungi incertae sedis</taxon>
        <taxon>Blastocladiomycota</taxon>
        <taxon>Blastocladiomycetes</taxon>
        <taxon>Blastocladiales</taxon>
        <taxon>Catenariaceae</taxon>
        <taxon>Catenaria</taxon>
    </lineage>
</organism>
<evidence type="ECO:0000313" key="3">
    <source>
        <dbReference type="Proteomes" id="UP000193411"/>
    </source>
</evidence>
<keyword evidence="3" id="KW-1185">Reference proteome</keyword>
<dbReference type="AlphaFoldDB" id="A0A1Y2HG63"/>
<comment type="caution">
    <text evidence="2">The sequence shown here is derived from an EMBL/GenBank/DDBJ whole genome shotgun (WGS) entry which is preliminary data.</text>
</comment>
<reference evidence="2 3" key="1">
    <citation type="submission" date="2016-07" db="EMBL/GenBank/DDBJ databases">
        <title>Pervasive Adenine N6-methylation of Active Genes in Fungi.</title>
        <authorList>
            <consortium name="DOE Joint Genome Institute"/>
            <person name="Mondo S.J."/>
            <person name="Dannebaum R.O."/>
            <person name="Kuo R.C."/>
            <person name="Labutti K."/>
            <person name="Haridas S."/>
            <person name="Kuo A."/>
            <person name="Salamov A."/>
            <person name="Ahrendt S.R."/>
            <person name="Lipzen A."/>
            <person name="Sullivan W."/>
            <person name="Andreopoulos W.B."/>
            <person name="Clum A."/>
            <person name="Lindquist E."/>
            <person name="Daum C."/>
            <person name="Ramamoorthy G.K."/>
            <person name="Gryganskyi A."/>
            <person name="Culley D."/>
            <person name="Magnuson J.K."/>
            <person name="James T.Y."/>
            <person name="O'Malley M.A."/>
            <person name="Stajich J.E."/>
            <person name="Spatafora J.W."/>
            <person name="Visel A."/>
            <person name="Grigoriev I.V."/>
        </authorList>
    </citation>
    <scope>NUCLEOTIDE SEQUENCE [LARGE SCALE GENOMIC DNA]</scope>
    <source>
        <strain evidence="2 3">PL171</strain>
    </source>
</reference>
<name>A0A1Y2HG63_9FUNG</name>
<sequence length="219" mass="23815">MDVDAAMPKAGSAHEWDTPAVVGPTASKKRKLGHGDKMCKSPTRAEVRNIQFIEAERDVCRSSPFVNILNVAYHKTASCTKLMAYDMIGHFIGATVQDLDDAKCDFGLLGECLGSRSAELLIDCLTLSLATLAECQGDTPRHPVHSLLDYLKRFNVWVCALVHHSAVFRACFADGQLPAVLERVAKNAVRVGQLVVTIRDGEEALPLQTALGMAEVCFC</sequence>